<sequence>MEIVKITVDALDAVLEMQEEIYEQMEVKEALERISREEMSTILTDNYSVGVYSDDKLVAMRGFYIPSVDEEEHLADDAGVDKSRTIYSEIALVHPIARGKGFQFKMGEILLKELKKDDRFDHLIATVMPLNIPSLKNSLKLGLKIVNTKYKYGGKRRHILHMDLRNNKNPVGEPIEVGFDDFDWMFEHGKDYIGTEFVNGFITYYKK</sequence>
<evidence type="ECO:0000313" key="2">
    <source>
        <dbReference type="EMBL" id="CAD2078065.1"/>
    </source>
</evidence>
<name>A0A6V7RKT7_9BACL</name>
<dbReference type="GO" id="GO:0016747">
    <property type="term" value="F:acyltransferase activity, transferring groups other than amino-acyl groups"/>
    <property type="evidence" value="ECO:0007669"/>
    <property type="project" value="InterPro"/>
</dbReference>
<comment type="caution">
    <text evidence="2">The sequence shown here is derived from an EMBL/GenBank/DDBJ whole genome shotgun (WGS) entry which is preliminary data.</text>
</comment>
<dbReference type="RefSeq" id="WP_186088225.1">
    <property type="nucleotide sequence ID" value="NZ_BMDB01000001.1"/>
</dbReference>
<gene>
    <name evidence="2" type="ORF">JEOSCH030_01446</name>
</gene>
<evidence type="ECO:0000313" key="3">
    <source>
        <dbReference type="Proteomes" id="UP000521032"/>
    </source>
</evidence>
<keyword evidence="3" id="KW-1185">Reference proteome</keyword>
<dbReference type="Proteomes" id="UP000521032">
    <property type="component" value="Unassembled WGS sequence"/>
</dbReference>
<dbReference type="AlphaFoldDB" id="A0A6V7RKT7"/>
<dbReference type="Gene3D" id="3.40.630.30">
    <property type="match status" value="1"/>
</dbReference>
<dbReference type="PROSITE" id="PS51186">
    <property type="entry name" value="GNAT"/>
    <property type="match status" value="1"/>
</dbReference>
<organism evidence="2 3">
    <name type="scientific">Phocicoccus schoeneichii</name>
    <dbReference type="NCBI Taxonomy" id="1812261"/>
    <lineage>
        <taxon>Bacteria</taxon>
        <taxon>Bacillati</taxon>
        <taxon>Bacillota</taxon>
        <taxon>Bacilli</taxon>
        <taxon>Bacillales</taxon>
        <taxon>Salinicoccaceae</taxon>
        <taxon>Phocicoccus</taxon>
    </lineage>
</organism>
<dbReference type="InterPro" id="IPR016181">
    <property type="entry name" value="Acyl_CoA_acyltransferase"/>
</dbReference>
<protein>
    <recommendedName>
        <fullName evidence="1">N-acetyltransferase domain-containing protein</fullName>
    </recommendedName>
</protein>
<feature type="domain" description="N-acetyltransferase" evidence="1">
    <location>
        <begin position="1"/>
        <end position="167"/>
    </location>
</feature>
<dbReference type="EMBL" id="CAJEWE010000010">
    <property type="protein sequence ID" value="CAD2078065.1"/>
    <property type="molecule type" value="Genomic_DNA"/>
</dbReference>
<reference evidence="2 3" key="1">
    <citation type="submission" date="2020-07" db="EMBL/GenBank/DDBJ databases">
        <authorList>
            <person name="Criscuolo A."/>
        </authorList>
    </citation>
    <scope>NUCLEOTIDE SEQUENCE [LARGE SCALE GENOMIC DNA]</scope>
    <source>
        <strain evidence="3">CIP 111030</strain>
    </source>
</reference>
<dbReference type="SUPFAM" id="SSF55729">
    <property type="entry name" value="Acyl-CoA N-acyltransferases (Nat)"/>
    <property type="match status" value="1"/>
</dbReference>
<dbReference type="InterPro" id="IPR000182">
    <property type="entry name" value="GNAT_dom"/>
</dbReference>
<proteinExistence type="predicted"/>
<accession>A0A6V7RKT7</accession>
<evidence type="ECO:0000259" key="1">
    <source>
        <dbReference type="PROSITE" id="PS51186"/>
    </source>
</evidence>